<dbReference type="AlphaFoldDB" id="A0A5S5CAZ2"/>
<proteinExistence type="predicted"/>
<dbReference type="CDD" id="cd06225">
    <property type="entry name" value="HAMP"/>
    <property type="match status" value="1"/>
</dbReference>
<keyword evidence="16" id="KW-1185">Reference proteome</keyword>
<comment type="subcellular location">
    <subcellularLocation>
        <location evidence="2">Cell membrane</location>
        <topology evidence="2">Multi-pass membrane protein</topology>
    </subcellularLocation>
</comment>
<evidence type="ECO:0000313" key="15">
    <source>
        <dbReference type="EMBL" id="TYP76571.1"/>
    </source>
</evidence>
<feature type="transmembrane region" description="Helical" evidence="12">
    <location>
        <begin position="20"/>
        <end position="40"/>
    </location>
</feature>
<keyword evidence="9" id="KW-0067">ATP-binding</keyword>
<feature type="domain" description="HAMP" evidence="14">
    <location>
        <begin position="325"/>
        <end position="377"/>
    </location>
</feature>
<comment type="catalytic activity">
    <reaction evidence="1">
        <text>ATP + protein L-histidine = ADP + protein N-phospho-L-histidine.</text>
        <dbReference type="EC" id="2.7.13.3"/>
    </reaction>
</comment>
<evidence type="ECO:0000256" key="10">
    <source>
        <dbReference type="ARBA" id="ARBA00023012"/>
    </source>
</evidence>
<keyword evidence="5" id="KW-0597">Phosphoprotein</keyword>
<reference evidence="15 16" key="1">
    <citation type="submission" date="2019-07" db="EMBL/GenBank/DDBJ databases">
        <title>Genomic Encyclopedia of Type Strains, Phase III (KMG-III): the genomes of soil and plant-associated and newly described type strains.</title>
        <authorList>
            <person name="Whitman W."/>
        </authorList>
    </citation>
    <scope>NUCLEOTIDE SEQUENCE [LARGE SCALE GENOMIC DNA]</scope>
    <source>
        <strain evidence="15 16">BL24</strain>
    </source>
</reference>
<evidence type="ECO:0000259" key="14">
    <source>
        <dbReference type="PROSITE" id="PS50885"/>
    </source>
</evidence>
<dbReference type="InterPro" id="IPR050640">
    <property type="entry name" value="Bact_2-comp_sensor_kinase"/>
</dbReference>
<evidence type="ECO:0000256" key="8">
    <source>
        <dbReference type="ARBA" id="ARBA00022777"/>
    </source>
</evidence>
<dbReference type="Gene3D" id="6.10.340.10">
    <property type="match status" value="1"/>
</dbReference>
<dbReference type="InterPro" id="IPR003594">
    <property type="entry name" value="HATPase_dom"/>
</dbReference>
<organism evidence="15 16">
    <name type="scientific">Paenibacillus methanolicus</name>
    <dbReference type="NCBI Taxonomy" id="582686"/>
    <lineage>
        <taxon>Bacteria</taxon>
        <taxon>Bacillati</taxon>
        <taxon>Bacillota</taxon>
        <taxon>Bacilli</taxon>
        <taxon>Bacillales</taxon>
        <taxon>Paenibacillaceae</taxon>
        <taxon>Paenibacillus</taxon>
    </lineage>
</organism>
<keyword evidence="12" id="KW-0812">Transmembrane</keyword>
<dbReference type="GO" id="GO:0005886">
    <property type="term" value="C:plasma membrane"/>
    <property type="evidence" value="ECO:0007669"/>
    <property type="project" value="UniProtKB-SubCell"/>
</dbReference>
<evidence type="ECO:0000256" key="1">
    <source>
        <dbReference type="ARBA" id="ARBA00000085"/>
    </source>
</evidence>
<evidence type="ECO:0000256" key="4">
    <source>
        <dbReference type="ARBA" id="ARBA00022475"/>
    </source>
</evidence>
<evidence type="ECO:0000256" key="3">
    <source>
        <dbReference type="ARBA" id="ARBA00012438"/>
    </source>
</evidence>
<dbReference type="PANTHER" id="PTHR34220">
    <property type="entry name" value="SENSOR HISTIDINE KINASE YPDA"/>
    <property type="match status" value="1"/>
</dbReference>
<feature type="transmembrane region" description="Helical" evidence="12">
    <location>
        <begin position="304"/>
        <end position="324"/>
    </location>
</feature>
<sequence length="618" mass="70854">MPPILPSLTSAYKRSVQFRLTSYFLIILIPLVAVSLFASLRSERILERKVNEQTTIALSSAMEAIDMTMDNLENMSMALATDANLNELLRRDDPHLTAEMTLDFNKVLNHLSNMNSVNNYLTQLSIYHAYSETVLSSKYGGRRMDELLDQPWYRDLLQSGGKRLLLIPSTDEFSSYQQLDPTFKAGYVSLLRAMDPFKPGERKHVLFITLSANHLRKHLDTLVHADNERVYLLTPDNRLIAGTNPNEAPPPWTAGTDDMLIRQSGPSGEPEMLVRYRSQASGWSIMMVKPASAMYAETSQLRSFMYVIISMSFLLSIAISWVVYQGIASPLRTLAYGMKQVRIGRLDTTLPHKREDEFGYLMQAFNEMASEQKHLIKHNYEQQLLRLKAELRVMQSQINPHFLYNTLDSIYSMAENYEAEEITEMVLNLSKFFRLSLSKGQDEFTVEETIEHLQYYLRVQQIRFVDRLSVSIRMEEACKQHHVLKLLLQPIVENAILHGLEQKRKDGQVAIDCREERGKLRLEVSDNGKGIGADRLDYIRSELAKLSVQADKVWEHEIRRHDLYGLWNVKARLKLYYGDSADMTIDSVENKGTSVVLWIPIGGAYESHDRGRRASAAE</sequence>
<dbReference type="InterPro" id="IPR003660">
    <property type="entry name" value="HAMP_dom"/>
</dbReference>
<dbReference type="Pfam" id="PF06580">
    <property type="entry name" value="His_kinase"/>
    <property type="match status" value="1"/>
</dbReference>
<evidence type="ECO:0000256" key="11">
    <source>
        <dbReference type="ARBA" id="ARBA00023136"/>
    </source>
</evidence>
<evidence type="ECO:0000256" key="6">
    <source>
        <dbReference type="ARBA" id="ARBA00022679"/>
    </source>
</evidence>
<dbReference type="PANTHER" id="PTHR34220:SF7">
    <property type="entry name" value="SENSOR HISTIDINE KINASE YPDA"/>
    <property type="match status" value="1"/>
</dbReference>
<evidence type="ECO:0000256" key="7">
    <source>
        <dbReference type="ARBA" id="ARBA00022741"/>
    </source>
</evidence>
<evidence type="ECO:0000256" key="9">
    <source>
        <dbReference type="ARBA" id="ARBA00022840"/>
    </source>
</evidence>
<dbReference type="InterPro" id="IPR005467">
    <property type="entry name" value="His_kinase_dom"/>
</dbReference>
<keyword evidence="11 12" id="KW-0472">Membrane</keyword>
<name>A0A5S5CAZ2_9BACL</name>
<dbReference type="InterPro" id="IPR010559">
    <property type="entry name" value="Sig_transdc_His_kin_internal"/>
</dbReference>
<dbReference type="Gene3D" id="3.30.565.10">
    <property type="entry name" value="Histidine kinase-like ATPase, C-terminal domain"/>
    <property type="match status" value="1"/>
</dbReference>
<dbReference type="PROSITE" id="PS50109">
    <property type="entry name" value="HIS_KIN"/>
    <property type="match status" value="1"/>
</dbReference>
<dbReference type="Pfam" id="PF00672">
    <property type="entry name" value="HAMP"/>
    <property type="match status" value="1"/>
</dbReference>
<keyword evidence="4" id="KW-1003">Cell membrane</keyword>
<protein>
    <recommendedName>
        <fullName evidence="3">histidine kinase</fullName>
        <ecNumber evidence="3">2.7.13.3</ecNumber>
    </recommendedName>
</protein>
<keyword evidence="8 15" id="KW-0418">Kinase</keyword>
<comment type="caution">
    <text evidence="15">The sequence shown here is derived from an EMBL/GenBank/DDBJ whole genome shotgun (WGS) entry which is preliminary data.</text>
</comment>
<dbReference type="EMBL" id="VNHS01000003">
    <property type="protein sequence ID" value="TYP76571.1"/>
    <property type="molecule type" value="Genomic_DNA"/>
</dbReference>
<evidence type="ECO:0000256" key="2">
    <source>
        <dbReference type="ARBA" id="ARBA00004651"/>
    </source>
</evidence>
<gene>
    <name evidence="15" type="ORF">BCM02_103233</name>
</gene>
<feature type="domain" description="Histidine kinase" evidence="13">
    <location>
        <begin position="375"/>
        <end position="603"/>
    </location>
</feature>
<dbReference type="RefSeq" id="WP_148928972.1">
    <property type="nucleotide sequence ID" value="NZ_VNHS01000003.1"/>
</dbReference>
<evidence type="ECO:0000256" key="5">
    <source>
        <dbReference type="ARBA" id="ARBA00022553"/>
    </source>
</evidence>
<dbReference type="GO" id="GO:0000155">
    <property type="term" value="F:phosphorelay sensor kinase activity"/>
    <property type="evidence" value="ECO:0007669"/>
    <property type="project" value="InterPro"/>
</dbReference>
<dbReference type="SUPFAM" id="SSF158472">
    <property type="entry name" value="HAMP domain-like"/>
    <property type="match status" value="1"/>
</dbReference>
<dbReference type="SUPFAM" id="SSF55874">
    <property type="entry name" value="ATPase domain of HSP90 chaperone/DNA topoisomerase II/histidine kinase"/>
    <property type="match status" value="1"/>
</dbReference>
<evidence type="ECO:0000256" key="12">
    <source>
        <dbReference type="SAM" id="Phobius"/>
    </source>
</evidence>
<evidence type="ECO:0000313" key="16">
    <source>
        <dbReference type="Proteomes" id="UP000323257"/>
    </source>
</evidence>
<dbReference type="Pfam" id="PF02518">
    <property type="entry name" value="HATPase_c"/>
    <property type="match status" value="1"/>
</dbReference>
<keyword evidence="7" id="KW-0547">Nucleotide-binding</keyword>
<dbReference type="OrthoDB" id="9776552at2"/>
<dbReference type="Proteomes" id="UP000323257">
    <property type="component" value="Unassembled WGS sequence"/>
</dbReference>
<evidence type="ECO:0000259" key="13">
    <source>
        <dbReference type="PROSITE" id="PS50109"/>
    </source>
</evidence>
<keyword evidence="6" id="KW-0808">Transferase</keyword>
<keyword evidence="10" id="KW-0902">Two-component regulatory system</keyword>
<dbReference type="SMART" id="SM00304">
    <property type="entry name" value="HAMP"/>
    <property type="match status" value="1"/>
</dbReference>
<dbReference type="GO" id="GO:0005524">
    <property type="term" value="F:ATP binding"/>
    <property type="evidence" value="ECO:0007669"/>
    <property type="project" value="UniProtKB-KW"/>
</dbReference>
<accession>A0A5S5CAZ2</accession>
<keyword evidence="12" id="KW-1133">Transmembrane helix</keyword>
<dbReference type="InterPro" id="IPR036890">
    <property type="entry name" value="HATPase_C_sf"/>
</dbReference>
<dbReference type="PROSITE" id="PS50885">
    <property type="entry name" value="HAMP"/>
    <property type="match status" value="1"/>
</dbReference>
<dbReference type="EC" id="2.7.13.3" evidence="3"/>